<sequence length="266" mass="30909">MQCPYPLHNTDNNTYQYHCMIPSRGSVVTYAVKYRDAIQYINVGKSLRDSARLTCKAVQSTRSLDKRLEQLHHQQLAIRFISDTLKSLRGCDSTKCNDIRKRSYTSIDILNTYIKRNNPYQCQESFSIPMHVDGIFSRDSDVLWIAVYLNRQGLRPAKLTEEVLRPVQLWEACFTARTLSPELRTTACIQPLTSLVEMQTLQGKCSRLRTYNWTSFRTRFHSLSRTAYDQFYFEYVLPGKTKQPRPLDRQTTKSRAIARIGSRTTA</sequence>
<comment type="caution">
    <text evidence="2">The sequence shown here is derived from an EMBL/GenBank/DDBJ whole genome shotgun (WGS) entry which is preliminary data.</text>
</comment>
<evidence type="ECO:0000313" key="3">
    <source>
        <dbReference type="Proteomes" id="UP000828390"/>
    </source>
</evidence>
<keyword evidence="3" id="KW-1185">Reference proteome</keyword>
<protein>
    <submittedName>
        <fullName evidence="2">Uncharacterized protein</fullName>
    </submittedName>
</protein>
<accession>A0A9D4GEN0</accession>
<organism evidence="2 3">
    <name type="scientific">Dreissena polymorpha</name>
    <name type="common">Zebra mussel</name>
    <name type="synonym">Mytilus polymorpha</name>
    <dbReference type="NCBI Taxonomy" id="45954"/>
    <lineage>
        <taxon>Eukaryota</taxon>
        <taxon>Metazoa</taxon>
        <taxon>Spiralia</taxon>
        <taxon>Lophotrochozoa</taxon>
        <taxon>Mollusca</taxon>
        <taxon>Bivalvia</taxon>
        <taxon>Autobranchia</taxon>
        <taxon>Heteroconchia</taxon>
        <taxon>Euheterodonta</taxon>
        <taxon>Imparidentia</taxon>
        <taxon>Neoheterodontei</taxon>
        <taxon>Myida</taxon>
        <taxon>Dreissenoidea</taxon>
        <taxon>Dreissenidae</taxon>
        <taxon>Dreissena</taxon>
    </lineage>
</organism>
<dbReference type="EMBL" id="JAIWYP010000006">
    <property type="protein sequence ID" value="KAH3815911.1"/>
    <property type="molecule type" value="Genomic_DNA"/>
</dbReference>
<feature type="region of interest" description="Disordered" evidence="1">
    <location>
        <begin position="243"/>
        <end position="266"/>
    </location>
</feature>
<evidence type="ECO:0000256" key="1">
    <source>
        <dbReference type="SAM" id="MobiDB-lite"/>
    </source>
</evidence>
<reference evidence="2" key="2">
    <citation type="submission" date="2020-11" db="EMBL/GenBank/DDBJ databases">
        <authorList>
            <person name="McCartney M.A."/>
            <person name="Auch B."/>
            <person name="Kono T."/>
            <person name="Mallez S."/>
            <person name="Becker A."/>
            <person name="Gohl D.M."/>
            <person name="Silverstein K.A.T."/>
            <person name="Koren S."/>
            <person name="Bechman K.B."/>
            <person name="Herman A."/>
            <person name="Abrahante J.E."/>
            <person name="Garbe J."/>
        </authorList>
    </citation>
    <scope>NUCLEOTIDE SEQUENCE</scope>
    <source>
        <strain evidence="2">Duluth1</strain>
        <tissue evidence="2">Whole animal</tissue>
    </source>
</reference>
<dbReference type="Proteomes" id="UP000828390">
    <property type="component" value="Unassembled WGS sequence"/>
</dbReference>
<proteinExistence type="predicted"/>
<evidence type="ECO:0000313" key="2">
    <source>
        <dbReference type="EMBL" id="KAH3815911.1"/>
    </source>
</evidence>
<dbReference type="AlphaFoldDB" id="A0A9D4GEN0"/>
<reference evidence="2" key="1">
    <citation type="journal article" date="2019" name="bioRxiv">
        <title>The Genome of the Zebra Mussel, Dreissena polymorpha: A Resource for Invasive Species Research.</title>
        <authorList>
            <person name="McCartney M.A."/>
            <person name="Auch B."/>
            <person name="Kono T."/>
            <person name="Mallez S."/>
            <person name="Zhang Y."/>
            <person name="Obille A."/>
            <person name="Becker A."/>
            <person name="Abrahante J.E."/>
            <person name="Garbe J."/>
            <person name="Badalamenti J.P."/>
            <person name="Herman A."/>
            <person name="Mangelson H."/>
            <person name="Liachko I."/>
            <person name="Sullivan S."/>
            <person name="Sone E.D."/>
            <person name="Koren S."/>
            <person name="Silverstein K.A.T."/>
            <person name="Beckman K.B."/>
            <person name="Gohl D.M."/>
        </authorList>
    </citation>
    <scope>NUCLEOTIDE SEQUENCE</scope>
    <source>
        <strain evidence="2">Duluth1</strain>
        <tissue evidence="2">Whole animal</tissue>
    </source>
</reference>
<gene>
    <name evidence="2" type="ORF">DPMN_144448</name>
</gene>
<name>A0A9D4GEN0_DREPO</name>